<dbReference type="Proteomes" id="UP000822476">
    <property type="component" value="Unassembled WGS sequence"/>
</dbReference>
<protein>
    <submittedName>
        <fullName evidence="1">Uncharacterized protein</fullName>
    </submittedName>
</protein>
<keyword evidence="2" id="KW-1185">Reference proteome</keyword>
<gene>
    <name evidence="1" type="ORF">EG68_04471</name>
</gene>
<dbReference type="EMBL" id="JTDE01002389">
    <property type="protein sequence ID" value="KAF7257431.1"/>
    <property type="molecule type" value="Genomic_DNA"/>
</dbReference>
<proteinExistence type="predicted"/>
<evidence type="ECO:0000313" key="1">
    <source>
        <dbReference type="EMBL" id="KAF7257431.1"/>
    </source>
</evidence>
<accession>A0A8S9YWT3</accession>
<organism evidence="1 2">
    <name type="scientific">Paragonimus skrjabini miyazakii</name>
    <dbReference type="NCBI Taxonomy" id="59628"/>
    <lineage>
        <taxon>Eukaryota</taxon>
        <taxon>Metazoa</taxon>
        <taxon>Spiralia</taxon>
        <taxon>Lophotrochozoa</taxon>
        <taxon>Platyhelminthes</taxon>
        <taxon>Trematoda</taxon>
        <taxon>Digenea</taxon>
        <taxon>Plagiorchiida</taxon>
        <taxon>Troglotremata</taxon>
        <taxon>Troglotrematidae</taxon>
        <taxon>Paragonimus</taxon>
    </lineage>
</organism>
<comment type="caution">
    <text evidence="1">The sequence shown here is derived from an EMBL/GenBank/DDBJ whole genome shotgun (WGS) entry which is preliminary data.</text>
</comment>
<name>A0A8S9YWT3_9TREM</name>
<sequence length="26" mass="3153">MQIRQYTGLWPTGRFHESILHLLNQL</sequence>
<evidence type="ECO:0000313" key="2">
    <source>
        <dbReference type="Proteomes" id="UP000822476"/>
    </source>
</evidence>
<reference evidence="1" key="1">
    <citation type="submission" date="2019-07" db="EMBL/GenBank/DDBJ databases">
        <title>Annotation for the trematode Paragonimus miyazaki's.</title>
        <authorList>
            <person name="Choi Y.-J."/>
        </authorList>
    </citation>
    <scope>NUCLEOTIDE SEQUENCE</scope>
    <source>
        <strain evidence="1">Japan</strain>
    </source>
</reference>
<dbReference type="AlphaFoldDB" id="A0A8S9YWT3"/>